<proteinExistence type="predicted"/>
<feature type="region of interest" description="Disordered" evidence="1">
    <location>
        <begin position="1"/>
        <end position="22"/>
    </location>
</feature>
<sequence length="132" mass="14929">RGSPRKRAFGKSDPVTEKENSQIPLSWDSEETLHTFASSSIFDRIDEEQGVTKRSRSSFYGDGIPDIYPTDFSAFTNLSSSSPKSALSKLEDMEKTKSATLPHDLRLGWKLRMESKKPFPWMNNPLVPGELF</sequence>
<protein>
    <submittedName>
        <fullName evidence="4">Spen homolog, transcriptional regulator</fullName>
    </submittedName>
</protein>
<dbReference type="AlphaFoldDB" id="A0A183U7G7"/>
<organism evidence="3 4">
    <name type="scientific">Toxocara canis</name>
    <name type="common">Canine roundworm</name>
    <dbReference type="NCBI Taxonomy" id="6265"/>
    <lineage>
        <taxon>Eukaryota</taxon>
        <taxon>Metazoa</taxon>
        <taxon>Ecdysozoa</taxon>
        <taxon>Nematoda</taxon>
        <taxon>Chromadorea</taxon>
        <taxon>Rhabditida</taxon>
        <taxon>Spirurina</taxon>
        <taxon>Ascaridomorpha</taxon>
        <taxon>Ascaridoidea</taxon>
        <taxon>Toxocaridae</taxon>
        <taxon>Toxocara</taxon>
    </lineage>
</organism>
<evidence type="ECO:0000313" key="3">
    <source>
        <dbReference type="Proteomes" id="UP000050794"/>
    </source>
</evidence>
<dbReference type="EMBL" id="UYWY01007526">
    <property type="protein sequence ID" value="VDM30154.1"/>
    <property type="molecule type" value="Genomic_DNA"/>
</dbReference>
<reference evidence="4" key="1">
    <citation type="submission" date="2016-06" db="UniProtKB">
        <authorList>
            <consortium name="WormBaseParasite"/>
        </authorList>
    </citation>
    <scope>IDENTIFICATION</scope>
</reference>
<name>A0A183U7G7_TOXCA</name>
<evidence type="ECO:0000313" key="2">
    <source>
        <dbReference type="EMBL" id="VDM30154.1"/>
    </source>
</evidence>
<dbReference type="WBParaSite" id="TCNE_0000443701-mRNA-1">
    <property type="protein sequence ID" value="TCNE_0000443701-mRNA-1"/>
    <property type="gene ID" value="TCNE_0000443701"/>
</dbReference>
<dbReference type="Proteomes" id="UP000050794">
    <property type="component" value="Unassembled WGS sequence"/>
</dbReference>
<evidence type="ECO:0000256" key="1">
    <source>
        <dbReference type="SAM" id="MobiDB-lite"/>
    </source>
</evidence>
<keyword evidence="3" id="KW-1185">Reference proteome</keyword>
<accession>A0A183U7G7</accession>
<reference evidence="2 3" key="2">
    <citation type="submission" date="2018-11" db="EMBL/GenBank/DDBJ databases">
        <authorList>
            <consortium name="Pathogen Informatics"/>
        </authorList>
    </citation>
    <scope>NUCLEOTIDE SEQUENCE [LARGE SCALE GENOMIC DNA]</scope>
</reference>
<gene>
    <name evidence="2" type="ORF">TCNE_LOCUS4437</name>
</gene>
<evidence type="ECO:0000313" key="4">
    <source>
        <dbReference type="WBParaSite" id="TCNE_0000443701-mRNA-1"/>
    </source>
</evidence>